<comment type="caution">
    <text evidence="1">The sequence shown here is derived from an EMBL/GenBank/DDBJ whole genome shotgun (WGS) entry which is preliminary data.</text>
</comment>
<evidence type="ECO:0000313" key="2">
    <source>
        <dbReference type="Proteomes" id="UP001057402"/>
    </source>
</evidence>
<gene>
    <name evidence="1" type="ORF">MLD38_005289</name>
</gene>
<dbReference type="Proteomes" id="UP001057402">
    <property type="component" value="Chromosome 2"/>
</dbReference>
<organism evidence="1 2">
    <name type="scientific">Melastoma candidum</name>
    <dbReference type="NCBI Taxonomy" id="119954"/>
    <lineage>
        <taxon>Eukaryota</taxon>
        <taxon>Viridiplantae</taxon>
        <taxon>Streptophyta</taxon>
        <taxon>Embryophyta</taxon>
        <taxon>Tracheophyta</taxon>
        <taxon>Spermatophyta</taxon>
        <taxon>Magnoliopsida</taxon>
        <taxon>eudicotyledons</taxon>
        <taxon>Gunneridae</taxon>
        <taxon>Pentapetalae</taxon>
        <taxon>rosids</taxon>
        <taxon>malvids</taxon>
        <taxon>Myrtales</taxon>
        <taxon>Melastomataceae</taxon>
        <taxon>Melastomatoideae</taxon>
        <taxon>Melastomateae</taxon>
        <taxon>Melastoma</taxon>
    </lineage>
</organism>
<evidence type="ECO:0000313" key="1">
    <source>
        <dbReference type="EMBL" id="KAI4387461.1"/>
    </source>
</evidence>
<sequence>MEEESVPLTAFNAPQGMFEWLVMPFGLKNAPSVFQRKMDNAFKQVRKFCAVYIDDVLVYNQIEGDHMRNLDKMDLAAKRKICWGCKQEVHSKKECPNKRDSEHSDAGSNSGTKSALCWQCKRPGHRSFECPSNLKTADSQKEVDNLKKKVTTNSNGKAEIDLQKDMVDAKEKASANSKGKMKIDSHKRKAEPKGKVITNSKGKAEKNSQKGMTGPKGEDNVNSKGNAMQDSQEWVADPEEVSSKGKAKMEDLKEEA</sequence>
<keyword evidence="2" id="KW-1185">Reference proteome</keyword>
<dbReference type="EMBL" id="CM042881">
    <property type="protein sequence ID" value="KAI4387461.1"/>
    <property type="molecule type" value="Genomic_DNA"/>
</dbReference>
<name>A0ACB9SAB7_9MYRT</name>
<accession>A0ACB9SAB7</accession>
<proteinExistence type="predicted"/>
<protein>
    <submittedName>
        <fullName evidence="1">Uncharacterized protein</fullName>
    </submittedName>
</protein>
<reference evidence="2" key="1">
    <citation type="journal article" date="2023" name="Front. Plant Sci.">
        <title>Chromosomal-level genome assembly of Melastoma candidum provides insights into trichome evolution.</title>
        <authorList>
            <person name="Zhong Y."/>
            <person name="Wu W."/>
            <person name="Sun C."/>
            <person name="Zou P."/>
            <person name="Liu Y."/>
            <person name="Dai S."/>
            <person name="Zhou R."/>
        </authorList>
    </citation>
    <scope>NUCLEOTIDE SEQUENCE [LARGE SCALE GENOMIC DNA]</scope>
</reference>